<dbReference type="Proteomes" id="UP000704611">
    <property type="component" value="Unassembled WGS sequence"/>
</dbReference>
<evidence type="ECO:0000313" key="3">
    <source>
        <dbReference type="Proteomes" id="UP000704611"/>
    </source>
</evidence>
<dbReference type="Pfam" id="PF17775">
    <property type="entry name" value="YchJ_M-like"/>
    <property type="match status" value="1"/>
</dbReference>
<dbReference type="PANTHER" id="PTHR33747:SF1">
    <property type="entry name" value="ADENYLATE CYCLASE-ASSOCIATED CAP C-TERMINAL DOMAIN-CONTAINING PROTEIN"/>
    <property type="match status" value="1"/>
</dbReference>
<name>A0ABS6MQJ2_9GAMM</name>
<dbReference type="Pfam" id="PF02810">
    <property type="entry name" value="SEC-C"/>
    <property type="match status" value="2"/>
</dbReference>
<gene>
    <name evidence="2" type="ORF">KQY15_18045</name>
</gene>
<dbReference type="PANTHER" id="PTHR33747">
    <property type="entry name" value="UPF0225 PROTEIN SCO1677"/>
    <property type="match status" value="1"/>
</dbReference>
<feature type="domain" description="YchJ-like middle NTF2-like" evidence="1">
    <location>
        <begin position="29"/>
        <end position="149"/>
    </location>
</feature>
<keyword evidence="3" id="KW-1185">Reference proteome</keyword>
<evidence type="ECO:0000259" key="1">
    <source>
        <dbReference type="Pfam" id="PF17775"/>
    </source>
</evidence>
<sequence length="190" mass="21015">MNCYCGSGLKFSDCCQPLLAGAKKADCCRQLMRSRYSAYCCKKIEYILQTCRPALQNTFNEQTAFNAQSTENALIKEKAQITDFANAVHFVSLTITDYSDSDNSANSTLEPGTEGFVSFVARYIYGNKLESLAEKSRFLLDDQWYYIDGQITPVTTQPIGRNDPCPCGSGKKFKHCNQHLPSGAVPVGQG</sequence>
<accession>A0ABS6MQJ2</accession>
<comment type="caution">
    <text evidence="2">The sequence shown here is derived from an EMBL/GenBank/DDBJ whole genome shotgun (WGS) entry which is preliminary data.</text>
</comment>
<evidence type="ECO:0000313" key="2">
    <source>
        <dbReference type="EMBL" id="MBV2131005.1"/>
    </source>
</evidence>
<reference evidence="2 3" key="1">
    <citation type="submission" date="2021-06" db="EMBL/GenBank/DDBJ databases">
        <title>Rheinheimera indica sp. nov., isolated from deep-sea sediment.</title>
        <authorList>
            <person name="Wang Z."/>
            <person name="Zhang X.-Y."/>
        </authorList>
    </citation>
    <scope>NUCLEOTIDE SEQUENCE [LARGE SCALE GENOMIC DNA]</scope>
    <source>
        <strain evidence="2 3">SM2107</strain>
    </source>
</reference>
<protein>
    <submittedName>
        <fullName evidence="2">SEC-C domain-containing protein</fullName>
    </submittedName>
</protein>
<dbReference type="InterPro" id="IPR004027">
    <property type="entry name" value="SEC_C_motif"/>
</dbReference>
<dbReference type="InterPro" id="IPR048469">
    <property type="entry name" value="YchJ-like_M"/>
</dbReference>
<organism evidence="2 3">
    <name type="scientific">Arsukibacterium indicum</name>
    <dbReference type="NCBI Taxonomy" id="2848612"/>
    <lineage>
        <taxon>Bacteria</taxon>
        <taxon>Pseudomonadati</taxon>
        <taxon>Pseudomonadota</taxon>
        <taxon>Gammaproteobacteria</taxon>
        <taxon>Chromatiales</taxon>
        <taxon>Chromatiaceae</taxon>
        <taxon>Arsukibacterium</taxon>
    </lineage>
</organism>
<proteinExistence type="predicted"/>
<dbReference type="EMBL" id="JAHRID010000011">
    <property type="protein sequence ID" value="MBV2131005.1"/>
    <property type="molecule type" value="Genomic_DNA"/>
</dbReference>